<accession>A0ABS6RW65</accession>
<evidence type="ECO:0000256" key="5">
    <source>
        <dbReference type="ARBA" id="ARBA00022519"/>
    </source>
</evidence>
<evidence type="ECO:0000313" key="13">
    <source>
        <dbReference type="Proteomes" id="UP001196980"/>
    </source>
</evidence>
<evidence type="ECO:0000256" key="10">
    <source>
        <dbReference type="SAM" id="Phobius"/>
    </source>
</evidence>
<name>A0ABS6RW65_9BACT</name>
<evidence type="ECO:0000256" key="9">
    <source>
        <dbReference type="ARBA" id="ARBA00023136"/>
    </source>
</evidence>
<dbReference type="InterPro" id="IPR005628">
    <property type="entry name" value="GspK"/>
</dbReference>
<dbReference type="SUPFAM" id="SSF158544">
    <property type="entry name" value="GspK insert domain-like"/>
    <property type="match status" value="1"/>
</dbReference>
<dbReference type="InterPro" id="IPR038072">
    <property type="entry name" value="GspK_central_sf"/>
</dbReference>
<dbReference type="PANTHER" id="PTHR38831">
    <property type="entry name" value="TYPE II SECRETION SYSTEM PROTEIN K"/>
    <property type="match status" value="1"/>
</dbReference>
<evidence type="ECO:0000256" key="2">
    <source>
        <dbReference type="ARBA" id="ARBA00007246"/>
    </source>
</evidence>
<keyword evidence="9 10" id="KW-0472">Membrane</keyword>
<dbReference type="Gene3D" id="1.10.40.60">
    <property type="entry name" value="EpsJ-like"/>
    <property type="match status" value="1"/>
</dbReference>
<keyword evidence="7" id="KW-0653">Protein transport</keyword>
<dbReference type="PANTHER" id="PTHR38831:SF2">
    <property type="entry name" value="TYPE II SECRETION SYSTEM PROTEIN K"/>
    <property type="match status" value="1"/>
</dbReference>
<evidence type="ECO:0000259" key="11">
    <source>
        <dbReference type="Pfam" id="PF21687"/>
    </source>
</evidence>
<proteinExistence type="inferred from homology"/>
<keyword evidence="3" id="KW-0813">Transport</keyword>
<gene>
    <name evidence="12" type="ORF">HWQ67_04605</name>
</gene>
<dbReference type="EMBL" id="JABXWD010000052">
    <property type="protein sequence ID" value="MBV6340857.1"/>
    <property type="molecule type" value="Genomic_DNA"/>
</dbReference>
<keyword evidence="6 10" id="KW-0812">Transmembrane</keyword>
<evidence type="ECO:0000256" key="1">
    <source>
        <dbReference type="ARBA" id="ARBA00004533"/>
    </source>
</evidence>
<evidence type="ECO:0000256" key="8">
    <source>
        <dbReference type="ARBA" id="ARBA00022989"/>
    </source>
</evidence>
<sequence length="318" mass="34898">MLIEEHFMNNPACSHGRPQEGSAVLLTIFLSAIIITIGVGFNWIVKEHLKAAAALKDKSEAMVAATSAYESFIYATLTGKMLNDRLVLSDETLLGTAQLPINNAAVKIGNNVTISIQDSNGKVSVAYGMSNELTRLMYHIDNTKNISELTDSINDWTDGDDIARPNGAEIDYYRAQARDYTPANSELQYTEELLLIRGMDVDFFRKLRPCITILPSTGFNPNSASAEVLYAYLNLTPDAIKAITDYTSSASVDSLDDFNKLSGTGLTPSLDRDYLTPSMYLDVTVQCSLNSALYTISTGIGLNAGDFSPYQVFYWREG</sequence>
<evidence type="ECO:0000256" key="4">
    <source>
        <dbReference type="ARBA" id="ARBA00022475"/>
    </source>
</evidence>
<evidence type="ECO:0000256" key="7">
    <source>
        <dbReference type="ARBA" id="ARBA00022927"/>
    </source>
</evidence>
<comment type="caution">
    <text evidence="12">The sequence shown here is derived from an EMBL/GenBank/DDBJ whole genome shotgun (WGS) entry which is preliminary data.</text>
</comment>
<keyword evidence="4" id="KW-1003">Cell membrane</keyword>
<evidence type="ECO:0000313" key="12">
    <source>
        <dbReference type="EMBL" id="MBV6340857.1"/>
    </source>
</evidence>
<keyword evidence="8 10" id="KW-1133">Transmembrane helix</keyword>
<feature type="transmembrane region" description="Helical" evidence="10">
    <location>
        <begin position="24"/>
        <end position="45"/>
    </location>
</feature>
<dbReference type="Proteomes" id="UP001196980">
    <property type="component" value="Unassembled WGS sequence"/>
</dbReference>
<evidence type="ECO:0000256" key="3">
    <source>
        <dbReference type="ARBA" id="ARBA00022448"/>
    </source>
</evidence>
<dbReference type="Pfam" id="PF21687">
    <property type="entry name" value="T2SSK_1st"/>
    <property type="match status" value="1"/>
</dbReference>
<comment type="similarity">
    <text evidence="2">Belongs to the GSP K family.</text>
</comment>
<organism evidence="12 13">
    <name type="scientific">Candidatus Magnetobacterium casense</name>
    <dbReference type="NCBI Taxonomy" id="1455061"/>
    <lineage>
        <taxon>Bacteria</taxon>
        <taxon>Pseudomonadati</taxon>
        <taxon>Nitrospirota</taxon>
        <taxon>Thermodesulfovibrionia</taxon>
        <taxon>Thermodesulfovibrionales</taxon>
        <taxon>Candidatus Magnetobacteriaceae</taxon>
        <taxon>Candidatus Magnetobacterium</taxon>
    </lineage>
</organism>
<dbReference type="PIRSF" id="PIRSF002786">
    <property type="entry name" value="XcpX"/>
    <property type="match status" value="1"/>
</dbReference>
<protein>
    <submittedName>
        <fullName evidence="12">General secretion pathway protein GspK</fullName>
    </submittedName>
</protein>
<keyword evidence="5" id="KW-0997">Cell inner membrane</keyword>
<keyword evidence="13" id="KW-1185">Reference proteome</keyword>
<evidence type="ECO:0000256" key="6">
    <source>
        <dbReference type="ARBA" id="ARBA00022692"/>
    </source>
</evidence>
<comment type="subcellular location">
    <subcellularLocation>
        <location evidence="1">Cell inner membrane</location>
    </subcellularLocation>
</comment>
<feature type="domain" description="T2SS protein K first SAM-like" evidence="11">
    <location>
        <begin position="132"/>
        <end position="215"/>
    </location>
</feature>
<reference evidence="12 13" key="1">
    <citation type="journal article" date="2020" name="J Geophys Res Biogeosci">
        <title>Magnetotaxis as an Adaptation to Enable Bacterial Shuttling of Microbial Sulfur and Sulfur Cycling Across Aquatic Oxic#Anoxic Interfaces.</title>
        <authorList>
            <person name="Li J."/>
            <person name="Liu P."/>
            <person name="Wang J."/>
            <person name="Roberts A.P."/>
            <person name="Pan Y."/>
        </authorList>
    </citation>
    <scope>NUCLEOTIDE SEQUENCE [LARGE SCALE GENOMIC DNA]</scope>
    <source>
        <strain evidence="12 13">MYR-1_YQ</strain>
    </source>
</reference>
<dbReference type="InterPro" id="IPR049031">
    <property type="entry name" value="T2SSK_SAM-like_1st"/>
</dbReference>